<dbReference type="AlphaFoldDB" id="A0A6J7R7Q3"/>
<reference evidence="2" key="1">
    <citation type="submission" date="2020-05" db="EMBL/GenBank/DDBJ databases">
        <authorList>
            <person name="Chiriac C."/>
            <person name="Salcher M."/>
            <person name="Ghai R."/>
            <person name="Kavagutti S V."/>
        </authorList>
    </citation>
    <scope>NUCLEOTIDE SEQUENCE</scope>
</reference>
<feature type="region of interest" description="Disordered" evidence="1">
    <location>
        <begin position="301"/>
        <end position="320"/>
    </location>
</feature>
<dbReference type="EMBL" id="CAFBOZ010000346">
    <property type="protein sequence ID" value="CAB5024783.1"/>
    <property type="molecule type" value="Genomic_DNA"/>
</dbReference>
<protein>
    <submittedName>
        <fullName evidence="2">Unannotated protein</fullName>
    </submittedName>
</protein>
<organism evidence="2">
    <name type="scientific">freshwater metagenome</name>
    <dbReference type="NCBI Taxonomy" id="449393"/>
    <lineage>
        <taxon>unclassified sequences</taxon>
        <taxon>metagenomes</taxon>
        <taxon>ecological metagenomes</taxon>
    </lineage>
</organism>
<proteinExistence type="predicted"/>
<name>A0A6J7R7Q3_9ZZZZ</name>
<accession>A0A6J7R7Q3</accession>
<evidence type="ECO:0000313" key="2">
    <source>
        <dbReference type="EMBL" id="CAB5024783.1"/>
    </source>
</evidence>
<gene>
    <name evidence="2" type="ORF">UFOPK3992_01921</name>
</gene>
<sequence length="320" mass="35269">MGAKYAGKVASHGSQRLVAEGSVEAREQRLEQPGSLVKAAGVRHRILMARLDVVGQHVGESFTQNPLFEAVAHLELQGDSHGEQQHLKVEIWNSCLNTESHAAAVDALQFSSRQMSDLVQEQSSPVVGRHARVHVVAAKQLIRTIAGEDDLDSSITHTLENLQRHHRIDDVAVLGDLGDSDRLADVSQADISWREGHHLMRHAQFAREPTRKLQVRASRSANSERHAVGMHLLDVDQRERGVEPTGENDSHRQVGVDTQSHTLAVGRPQCGPRLLNVIDHRLALAKPEQIDVGHQRRITSHLNPSAVPGRNLVHGQSGRH</sequence>
<evidence type="ECO:0000256" key="1">
    <source>
        <dbReference type="SAM" id="MobiDB-lite"/>
    </source>
</evidence>